<dbReference type="AlphaFoldDB" id="A0A317XXS9"/>
<sequence length="253" mass="26168">MRTSFKAAFFVAAAALLAVQVAQPAQAHLVDREVFEDASPLLFDFERRADGTAVPPSSTGTVAPGSGCKTGADCASGKCSPSTGKCIPKAGEGSNGSFCTVDSQCKSGSYCYRGECRVTKNAGSSCYKDSGCVSNNCVNGKCINKASVPRNGACTKTEQCKGTSFCSNGKCDTKKGNGSYCYKDIGCTSGLCKNNKCTVKPTRKVGQSCANDDVCLSGFCSRGACANKRARGRGCTKDSACTSGTCRRNGTCK</sequence>
<keyword evidence="1" id="KW-0732">Signal</keyword>
<keyword evidence="3" id="KW-1185">Reference proteome</keyword>
<dbReference type="OrthoDB" id="2547892at2759"/>
<feature type="chain" id="PRO_5016462529" description="Dickkopf N-terminal cysteine-rich domain-containing protein" evidence="1">
    <location>
        <begin position="28"/>
        <end position="253"/>
    </location>
</feature>
<dbReference type="InParanoid" id="A0A317XXS9"/>
<dbReference type="Proteomes" id="UP000246740">
    <property type="component" value="Unassembled WGS sequence"/>
</dbReference>
<feature type="signal peptide" evidence="1">
    <location>
        <begin position="1"/>
        <end position="27"/>
    </location>
</feature>
<evidence type="ECO:0008006" key="4">
    <source>
        <dbReference type="Google" id="ProtNLM"/>
    </source>
</evidence>
<name>A0A317XXS9_9BASI</name>
<organism evidence="2 3">
    <name type="scientific">Testicularia cyperi</name>
    <dbReference type="NCBI Taxonomy" id="1882483"/>
    <lineage>
        <taxon>Eukaryota</taxon>
        <taxon>Fungi</taxon>
        <taxon>Dikarya</taxon>
        <taxon>Basidiomycota</taxon>
        <taxon>Ustilaginomycotina</taxon>
        <taxon>Ustilaginomycetes</taxon>
        <taxon>Ustilaginales</taxon>
        <taxon>Anthracoideaceae</taxon>
        <taxon>Testicularia</taxon>
    </lineage>
</organism>
<proteinExistence type="predicted"/>
<evidence type="ECO:0000313" key="3">
    <source>
        <dbReference type="Proteomes" id="UP000246740"/>
    </source>
</evidence>
<reference evidence="2 3" key="1">
    <citation type="journal article" date="2018" name="Mol. Biol. Evol.">
        <title>Broad Genomic Sampling Reveals a Smut Pathogenic Ancestry of the Fungal Clade Ustilaginomycotina.</title>
        <authorList>
            <person name="Kijpornyongpan T."/>
            <person name="Mondo S.J."/>
            <person name="Barry K."/>
            <person name="Sandor L."/>
            <person name="Lee J."/>
            <person name="Lipzen A."/>
            <person name="Pangilinan J."/>
            <person name="LaButti K."/>
            <person name="Hainaut M."/>
            <person name="Henrissat B."/>
            <person name="Grigoriev I.V."/>
            <person name="Spatafora J.W."/>
            <person name="Aime M.C."/>
        </authorList>
    </citation>
    <scope>NUCLEOTIDE SEQUENCE [LARGE SCALE GENOMIC DNA]</scope>
    <source>
        <strain evidence="2 3">MCA 3645</strain>
    </source>
</reference>
<evidence type="ECO:0000256" key="1">
    <source>
        <dbReference type="SAM" id="SignalP"/>
    </source>
</evidence>
<evidence type="ECO:0000313" key="2">
    <source>
        <dbReference type="EMBL" id="PWZ02111.1"/>
    </source>
</evidence>
<gene>
    <name evidence="2" type="ORF">BCV70DRAFT_57209</name>
</gene>
<protein>
    <recommendedName>
        <fullName evidence="4">Dickkopf N-terminal cysteine-rich domain-containing protein</fullName>
    </recommendedName>
</protein>
<accession>A0A317XXS9</accession>
<dbReference type="EMBL" id="KZ819189">
    <property type="protein sequence ID" value="PWZ02111.1"/>
    <property type="molecule type" value="Genomic_DNA"/>
</dbReference>